<gene>
    <name evidence="7" type="ORF">A45J_2025</name>
</gene>
<reference evidence="7" key="1">
    <citation type="submission" date="2019-10" db="EMBL/GenBank/DDBJ databases">
        <title>Metagenomic sequencing of thiosulfate-disproportionating enrichment culture.</title>
        <authorList>
            <person name="Umezawa K."/>
            <person name="Kojima H."/>
            <person name="Fukui M."/>
        </authorList>
    </citation>
    <scope>NUCLEOTIDE SEQUENCE</scope>
    <source>
        <strain evidence="7">45J</strain>
    </source>
</reference>
<dbReference type="GO" id="GO:0016491">
    <property type="term" value="F:oxidoreductase activity"/>
    <property type="evidence" value="ECO:0007669"/>
    <property type="project" value="UniProtKB-KW"/>
</dbReference>
<comment type="cofactor">
    <cofactor evidence="1">
        <name>FMN</name>
        <dbReference type="ChEBI" id="CHEBI:58210"/>
    </cofactor>
</comment>
<dbReference type="Gene3D" id="3.40.109.10">
    <property type="entry name" value="NADH Oxidase"/>
    <property type="match status" value="1"/>
</dbReference>
<dbReference type="PANTHER" id="PTHR43673:SF2">
    <property type="entry name" value="NITROREDUCTASE"/>
    <property type="match status" value="1"/>
</dbReference>
<accession>A0A5J4L225</accession>
<protein>
    <submittedName>
        <fullName evidence="7">Nitroreductase</fullName>
    </submittedName>
</protein>
<comment type="similarity">
    <text evidence="2">Belongs to the nitroreductase family.</text>
</comment>
<name>A0A5J4L225_9ZZZZ</name>
<dbReference type="CDD" id="cd02136">
    <property type="entry name" value="PnbA_NfnB-like"/>
    <property type="match status" value="1"/>
</dbReference>
<evidence type="ECO:0000256" key="4">
    <source>
        <dbReference type="ARBA" id="ARBA00022643"/>
    </source>
</evidence>
<dbReference type="InterPro" id="IPR029479">
    <property type="entry name" value="Nitroreductase"/>
</dbReference>
<sequence length="220" mass="25230">MDALECIKTRMSIRKFKPEPVSKEILMSVFDTARWSPSYKNTQPWEAVIVSGSKKDELSKHLIEVFERGEKPRPDIPEPQSWPSHIDIRIKELFKKRSERFGIDFSDPEVGKRSKIANFRFYGAPHGIFLFQDASLSLWSLFDIGLFTQSLMLAAHSYGLGTVPQAFLTDYSDVVKKFLGIPESKRLVLGISIGYPDVEDKANSFRTDRVDVNEIVKWIQ</sequence>
<keyword evidence="4" id="KW-0288">FMN</keyword>
<proteinExistence type="inferred from homology"/>
<dbReference type="Pfam" id="PF00881">
    <property type="entry name" value="Nitroreductase"/>
    <property type="match status" value="1"/>
</dbReference>
<dbReference type="InterPro" id="IPR000415">
    <property type="entry name" value="Nitroreductase-like"/>
</dbReference>
<evidence type="ECO:0000313" key="7">
    <source>
        <dbReference type="EMBL" id="GER94265.1"/>
    </source>
</evidence>
<evidence type="ECO:0000256" key="2">
    <source>
        <dbReference type="ARBA" id="ARBA00007118"/>
    </source>
</evidence>
<comment type="caution">
    <text evidence="7">The sequence shown here is derived from an EMBL/GenBank/DDBJ whole genome shotgun (WGS) entry which is preliminary data.</text>
</comment>
<feature type="domain" description="Nitroreductase" evidence="6">
    <location>
        <begin position="7"/>
        <end position="195"/>
    </location>
</feature>
<evidence type="ECO:0000256" key="1">
    <source>
        <dbReference type="ARBA" id="ARBA00001917"/>
    </source>
</evidence>
<organism evidence="7">
    <name type="scientific">hot springs metagenome</name>
    <dbReference type="NCBI Taxonomy" id="433727"/>
    <lineage>
        <taxon>unclassified sequences</taxon>
        <taxon>metagenomes</taxon>
        <taxon>ecological metagenomes</taxon>
    </lineage>
</organism>
<dbReference type="PANTHER" id="PTHR43673">
    <property type="entry name" value="NAD(P)H NITROREDUCTASE YDGI-RELATED"/>
    <property type="match status" value="1"/>
</dbReference>
<evidence type="ECO:0000256" key="5">
    <source>
        <dbReference type="ARBA" id="ARBA00023002"/>
    </source>
</evidence>
<dbReference type="SUPFAM" id="SSF55469">
    <property type="entry name" value="FMN-dependent nitroreductase-like"/>
    <property type="match status" value="1"/>
</dbReference>
<keyword evidence="5" id="KW-0560">Oxidoreductase</keyword>
<evidence type="ECO:0000259" key="6">
    <source>
        <dbReference type="Pfam" id="PF00881"/>
    </source>
</evidence>
<dbReference type="EMBL" id="BLAB01000001">
    <property type="protein sequence ID" value="GER94265.1"/>
    <property type="molecule type" value="Genomic_DNA"/>
</dbReference>
<keyword evidence="3" id="KW-0285">Flavoprotein</keyword>
<evidence type="ECO:0000256" key="3">
    <source>
        <dbReference type="ARBA" id="ARBA00022630"/>
    </source>
</evidence>
<dbReference type="AlphaFoldDB" id="A0A5J4L225"/>